<evidence type="ECO:0000256" key="11">
    <source>
        <dbReference type="SAM" id="Phobius"/>
    </source>
</evidence>
<feature type="transmembrane region" description="Helical" evidence="11">
    <location>
        <begin position="6"/>
        <end position="27"/>
    </location>
</feature>
<dbReference type="Proteomes" id="UP000007468">
    <property type="component" value="Chromosome"/>
</dbReference>
<name>D6GRA7_FILAD</name>
<proteinExistence type="inferred from homology"/>
<comment type="similarity">
    <text evidence="3">Belongs to the peptidase M50B family.</text>
</comment>
<evidence type="ECO:0000259" key="12">
    <source>
        <dbReference type="Pfam" id="PF02163"/>
    </source>
</evidence>
<sequence>MGIFHTIIALLIFGFLVFIHELGHFIVAKKNDVRVYEFAIGMGPSLFKKTYHDTIYSINCIPMGGFVRMSPFEDDGEEVCLPEEDFNNKRPMQKIAVALAGPVMNIIFAVIAFCLFIGIVGYEKNMVDQVLPNYPAYQSGISEGDTIVSVNGVATKEWEDIMKELSKVEKNSVIVIDILTKEQEEKTVEMVPIFKEGRYMIGITPKIEHRLIPSVKRGFAMTLSIGTEMLVFLKQLFTGRADTNDLAGPIGIIQVVSHTAKVGSEYLLYITGIISLNLGILNLLPIPALDGSRILISVIEILRRGKKLSLKWENRINLAGFAFLLGLMILVTYKDIVRIFFKG</sequence>
<dbReference type="InterPro" id="IPR004387">
    <property type="entry name" value="Pept_M50_Zn"/>
</dbReference>
<evidence type="ECO:0000259" key="13">
    <source>
        <dbReference type="Pfam" id="PF17820"/>
    </source>
</evidence>
<keyword evidence="10 11" id="KW-0472">Membrane</keyword>
<dbReference type="PANTHER" id="PTHR42837:SF2">
    <property type="entry name" value="MEMBRANE METALLOPROTEASE ARASP2, CHLOROPLASTIC-RELATED"/>
    <property type="match status" value="1"/>
</dbReference>
<dbReference type="GO" id="GO:0016020">
    <property type="term" value="C:membrane"/>
    <property type="evidence" value="ECO:0007669"/>
    <property type="project" value="UniProtKB-SubCell"/>
</dbReference>
<dbReference type="Gene3D" id="2.30.42.10">
    <property type="match status" value="1"/>
</dbReference>
<dbReference type="AlphaFoldDB" id="D6GRA7"/>
<keyword evidence="15" id="KW-1185">Reference proteome</keyword>
<keyword evidence="4" id="KW-0645">Protease</keyword>
<evidence type="ECO:0000256" key="2">
    <source>
        <dbReference type="ARBA" id="ARBA00004141"/>
    </source>
</evidence>
<evidence type="ECO:0000313" key="15">
    <source>
        <dbReference type="Proteomes" id="UP000007468"/>
    </source>
</evidence>
<keyword evidence="7" id="KW-0862">Zinc</keyword>
<feature type="domain" description="PDZ" evidence="13">
    <location>
        <begin position="127"/>
        <end position="163"/>
    </location>
</feature>
<keyword evidence="9 14" id="KW-0482">Metalloprotease</keyword>
<dbReference type="SUPFAM" id="SSF50156">
    <property type="entry name" value="PDZ domain-like"/>
    <property type="match status" value="1"/>
</dbReference>
<dbReference type="GO" id="GO:0004222">
    <property type="term" value="F:metalloendopeptidase activity"/>
    <property type="evidence" value="ECO:0007669"/>
    <property type="project" value="InterPro"/>
</dbReference>
<dbReference type="EMBL" id="CP002390">
    <property type="protein sequence ID" value="EFE28198.1"/>
    <property type="molecule type" value="Genomic_DNA"/>
</dbReference>
<dbReference type="PANTHER" id="PTHR42837">
    <property type="entry name" value="REGULATOR OF SIGMA-E PROTEASE RSEP"/>
    <property type="match status" value="1"/>
</dbReference>
<feature type="transmembrane region" description="Helical" evidence="11">
    <location>
        <begin position="95"/>
        <end position="122"/>
    </location>
</feature>
<feature type="domain" description="Peptidase M50" evidence="12">
    <location>
        <begin position="9"/>
        <end position="326"/>
    </location>
</feature>
<dbReference type="InterPro" id="IPR008915">
    <property type="entry name" value="Peptidase_M50"/>
</dbReference>
<dbReference type="EC" id="3.4.24.-" evidence="14"/>
<evidence type="ECO:0000256" key="6">
    <source>
        <dbReference type="ARBA" id="ARBA00022801"/>
    </source>
</evidence>
<keyword evidence="6 14" id="KW-0378">Hydrolase</keyword>
<evidence type="ECO:0000313" key="14">
    <source>
        <dbReference type="EMBL" id="EFE28198.1"/>
    </source>
</evidence>
<evidence type="ECO:0000256" key="3">
    <source>
        <dbReference type="ARBA" id="ARBA00007931"/>
    </source>
</evidence>
<evidence type="ECO:0000256" key="1">
    <source>
        <dbReference type="ARBA" id="ARBA00001947"/>
    </source>
</evidence>
<dbReference type="Pfam" id="PF02163">
    <property type="entry name" value="Peptidase_M50"/>
    <property type="match status" value="1"/>
</dbReference>
<dbReference type="STRING" id="546269.HMPREF0389_00112"/>
<evidence type="ECO:0000256" key="8">
    <source>
        <dbReference type="ARBA" id="ARBA00022989"/>
    </source>
</evidence>
<evidence type="ECO:0000256" key="4">
    <source>
        <dbReference type="ARBA" id="ARBA00022670"/>
    </source>
</evidence>
<dbReference type="PATRIC" id="fig|546269.5.peg.549"/>
<dbReference type="eggNOG" id="COG0750">
    <property type="taxonomic scope" value="Bacteria"/>
</dbReference>
<gene>
    <name evidence="14" type="primary">rseP</name>
    <name evidence="14" type="ordered locus">HMPREF0389_00112</name>
</gene>
<dbReference type="CDD" id="cd06163">
    <property type="entry name" value="S2P-M50_PDZ_RseP-like"/>
    <property type="match status" value="1"/>
</dbReference>
<dbReference type="InterPro" id="IPR036034">
    <property type="entry name" value="PDZ_sf"/>
</dbReference>
<dbReference type="RefSeq" id="WP_014262180.1">
    <property type="nucleotide sequence ID" value="NC_016630.1"/>
</dbReference>
<feature type="transmembrane region" description="Helical" evidence="11">
    <location>
        <begin position="266"/>
        <end position="284"/>
    </location>
</feature>
<comment type="subcellular location">
    <subcellularLocation>
        <location evidence="2">Membrane</location>
        <topology evidence="2">Multi-pass membrane protein</topology>
    </subcellularLocation>
</comment>
<dbReference type="KEGG" id="faa:HMPREF0389_00112"/>
<evidence type="ECO:0000256" key="7">
    <source>
        <dbReference type="ARBA" id="ARBA00022833"/>
    </source>
</evidence>
<feature type="transmembrane region" description="Helical" evidence="11">
    <location>
        <begin position="316"/>
        <end position="333"/>
    </location>
</feature>
<dbReference type="InterPro" id="IPR041489">
    <property type="entry name" value="PDZ_6"/>
</dbReference>
<dbReference type="Pfam" id="PF17820">
    <property type="entry name" value="PDZ_6"/>
    <property type="match status" value="1"/>
</dbReference>
<accession>D6GRA7</accession>
<evidence type="ECO:0000256" key="5">
    <source>
        <dbReference type="ARBA" id="ARBA00022692"/>
    </source>
</evidence>
<comment type="cofactor">
    <cofactor evidence="1">
        <name>Zn(2+)</name>
        <dbReference type="ChEBI" id="CHEBI:29105"/>
    </cofactor>
</comment>
<protein>
    <submittedName>
        <fullName evidence="14">RIP metalloprotease RseP</fullName>
        <ecNumber evidence="14">3.4.24.-</ecNumber>
    </submittedName>
</protein>
<dbReference type="GO" id="GO:0006508">
    <property type="term" value="P:proteolysis"/>
    <property type="evidence" value="ECO:0007669"/>
    <property type="project" value="UniProtKB-KW"/>
</dbReference>
<evidence type="ECO:0000256" key="9">
    <source>
        <dbReference type="ARBA" id="ARBA00023049"/>
    </source>
</evidence>
<keyword evidence="5 11" id="KW-0812">Transmembrane</keyword>
<keyword evidence="8 11" id="KW-1133">Transmembrane helix</keyword>
<reference evidence="15" key="1">
    <citation type="submission" date="2010-12" db="EMBL/GenBank/DDBJ databases">
        <title>The genome sequence of Filifactor alocis strain ATCC 35896.</title>
        <authorList>
            <consortium name="The Broad Institute Genome Sequencing Platform"/>
            <person name="Ward D."/>
            <person name="Earl A."/>
            <person name="Feldgarden M."/>
            <person name="Young S.K."/>
            <person name="Gargeya S."/>
            <person name="Zeng Q."/>
            <person name="Alvarado L."/>
            <person name="Berlin A."/>
            <person name="Bochicchio J."/>
            <person name="Chapman S.B."/>
            <person name="Chen Z."/>
            <person name="Freedman E."/>
            <person name="Gellesch M."/>
            <person name="Goldberg J."/>
            <person name="Griggs A."/>
            <person name="Gujja S."/>
            <person name="Heilman E."/>
            <person name="Heiman D."/>
            <person name="Howarth C."/>
            <person name="Mehta T."/>
            <person name="Neiman D."/>
            <person name="Pearson M."/>
            <person name="Roberts A."/>
            <person name="Saif S."/>
            <person name="Shea T."/>
            <person name="Shenoy N."/>
            <person name="Sisk P."/>
            <person name="Stolte C."/>
            <person name="Sykes S."/>
            <person name="White J."/>
            <person name="Yandava C."/>
            <person name="Izard J."/>
            <person name="Blanton J.M."/>
            <person name="Baranova O.V."/>
            <person name="Tanner A.C."/>
            <person name="Dewhirst F.E."/>
            <person name="Haas B."/>
            <person name="Nusbaum C."/>
            <person name="Birren B."/>
        </authorList>
    </citation>
    <scope>NUCLEOTIDE SEQUENCE [LARGE SCALE GENOMIC DNA]</scope>
    <source>
        <strain evidence="15">ATCC 35896 / D40 B5</strain>
    </source>
</reference>
<evidence type="ECO:0000256" key="10">
    <source>
        <dbReference type="ARBA" id="ARBA00023136"/>
    </source>
</evidence>
<organism evidence="14 15">
    <name type="scientific">Filifactor alocis (strain ATCC 35896 / CCUG 47790 / D40 B5)</name>
    <name type="common">Fusobacterium alocis</name>
    <dbReference type="NCBI Taxonomy" id="546269"/>
    <lineage>
        <taxon>Bacteria</taxon>
        <taxon>Bacillati</taxon>
        <taxon>Bacillota</taxon>
        <taxon>Clostridia</taxon>
        <taxon>Peptostreptococcales</taxon>
        <taxon>Filifactoraceae</taxon>
        <taxon>Filifactor</taxon>
    </lineage>
</organism>
<dbReference type="OrthoDB" id="9782003at2"/>